<evidence type="ECO:0000313" key="3">
    <source>
        <dbReference type="Proteomes" id="UP001195769"/>
    </source>
</evidence>
<evidence type="ECO:0000256" key="1">
    <source>
        <dbReference type="SAM" id="Phobius"/>
    </source>
</evidence>
<keyword evidence="3" id="KW-1185">Reference proteome</keyword>
<proteinExistence type="predicted"/>
<keyword evidence="1" id="KW-0472">Membrane</keyword>
<dbReference type="RefSeq" id="XP_041223011.1">
    <property type="nucleotide sequence ID" value="XM_041372138.1"/>
</dbReference>
<keyword evidence="1" id="KW-0812">Transmembrane</keyword>
<keyword evidence="1" id="KW-1133">Transmembrane helix</keyword>
<evidence type="ECO:0000313" key="2">
    <source>
        <dbReference type="EMBL" id="KAG1897435.1"/>
    </source>
</evidence>
<name>A0AAD4HH44_9AGAM</name>
<comment type="caution">
    <text evidence="2">The sequence shown here is derived from an EMBL/GenBank/DDBJ whole genome shotgun (WGS) entry which is preliminary data.</text>
</comment>
<organism evidence="2 3">
    <name type="scientific">Suillus fuscotomentosus</name>
    <dbReference type="NCBI Taxonomy" id="1912939"/>
    <lineage>
        <taxon>Eukaryota</taxon>
        <taxon>Fungi</taxon>
        <taxon>Dikarya</taxon>
        <taxon>Basidiomycota</taxon>
        <taxon>Agaricomycotina</taxon>
        <taxon>Agaricomycetes</taxon>
        <taxon>Agaricomycetidae</taxon>
        <taxon>Boletales</taxon>
        <taxon>Suillineae</taxon>
        <taxon>Suillaceae</taxon>
        <taxon>Suillus</taxon>
    </lineage>
</organism>
<reference evidence="2" key="1">
    <citation type="journal article" date="2020" name="New Phytol.">
        <title>Comparative genomics reveals dynamic genome evolution in host specialist ectomycorrhizal fungi.</title>
        <authorList>
            <person name="Lofgren L.A."/>
            <person name="Nguyen N.H."/>
            <person name="Vilgalys R."/>
            <person name="Ruytinx J."/>
            <person name="Liao H.L."/>
            <person name="Branco S."/>
            <person name="Kuo A."/>
            <person name="LaButti K."/>
            <person name="Lipzen A."/>
            <person name="Andreopoulos W."/>
            <person name="Pangilinan J."/>
            <person name="Riley R."/>
            <person name="Hundley H."/>
            <person name="Na H."/>
            <person name="Barry K."/>
            <person name="Grigoriev I.V."/>
            <person name="Stajich J.E."/>
            <person name="Kennedy P.G."/>
        </authorList>
    </citation>
    <scope>NUCLEOTIDE SEQUENCE</scope>
    <source>
        <strain evidence="2">FC203</strain>
    </source>
</reference>
<dbReference type="AlphaFoldDB" id="A0AAD4HH44"/>
<feature type="transmembrane region" description="Helical" evidence="1">
    <location>
        <begin position="6"/>
        <end position="25"/>
    </location>
</feature>
<dbReference type="GeneID" id="64666436"/>
<dbReference type="EMBL" id="JABBWK010000046">
    <property type="protein sequence ID" value="KAG1897435.1"/>
    <property type="molecule type" value="Genomic_DNA"/>
</dbReference>
<dbReference type="Proteomes" id="UP001195769">
    <property type="component" value="Unassembled WGS sequence"/>
</dbReference>
<accession>A0AAD4HH44</accession>
<gene>
    <name evidence="2" type="ORF">F5891DRAFT_528685</name>
</gene>
<protein>
    <submittedName>
        <fullName evidence="2">Uncharacterized protein</fullName>
    </submittedName>
</protein>
<sequence>MHLKWSCAFLCWSIVVVFVYLSILLSKFPRLHMANSYWLMGAISNDPAKFNFAGFYNCFQSSRSAIVWRLDALHMNIFIST</sequence>